<evidence type="ECO:0000313" key="4">
    <source>
        <dbReference type="Proteomes" id="UP000436822"/>
    </source>
</evidence>
<comment type="caution">
    <text evidence="3">The sequence shown here is derived from an EMBL/GenBank/DDBJ whole genome shotgun (WGS) entry which is preliminary data.</text>
</comment>
<dbReference type="InterPro" id="IPR036812">
    <property type="entry name" value="NAD(P)_OxRdtase_dom_sf"/>
</dbReference>
<gene>
    <name evidence="3" type="ORF">KIN_36110</name>
</gene>
<dbReference type="OrthoDB" id="9803483at2"/>
<dbReference type="PANTHER" id="PTHR43625">
    <property type="entry name" value="AFLATOXIN B1 ALDEHYDE REDUCTASE"/>
    <property type="match status" value="1"/>
</dbReference>
<accession>A0A6N6JKS5</accession>
<feature type="domain" description="NADP-dependent oxidoreductase" evidence="2">
    <location>
        <begin position="17"/>
        <end position="307"/>
    </location>
</feature>
<dbReference type="AlphaFoldDB" id="A0A6N6JKS5"/>
<dbReference type="GO" id="GO:0016491">
    <property type="term" value="F:oxidoreductase activity"/>
    <property type="evidence" value="ECO:0007669"/>
    <property type="project" value="UniProtKB-KW"/>
</dbReference>
<protein>
    <submittedName>
        <fullName evidence="3">Aldo/keto reductase</fullName>
    </submittedName>
</protein>
<proteinExistence type="predicted"/>
<dbReference type="InterPro" id="IPR050791">
    <property type="entry name" value="Aldo-Keto_reductase"/>
</dbReference>
<keyword evidence="4" id="KW-1185">Reference proteome</keyword>
<dbReference type="EMBL" id="BLJE01000005">
    <property type="protein sequence ID" value="GFE66537.1"/>
    <property type="molecule type" value="Genomic_DNA"/>
</dbReference>
<organism evidence="3 4">
    <name type="scientific">Litoreibacter roseus</name>
    <dbReference type="NCBI Taxonomy" id="2601869"/>
    <lineage>
        <taxon>Bacteria</taxon>
        <taxon>Pseudomonadati</taxon>
        <taxon>Pseudomonadota</taxon>
        <taxon>Alphaproteobacteria</taxon>
        <taxon>Rhodobacterales</taxon>
        <taxon>Roseobacteraceae</taxon>
        <taxon>Litoreibacter</taxon>
    </lineage>
</organism>
<dbReference type="SUPFAM" id="SSF51430">
    <property type="entry name" value="NAD(P)-linked oxidoreductase"/>
    <property type="match status" value="1"/>
</dbReference>
<dbReference type="Proteomes" id="UP000436822">
    <property type="component" value="Unassembled WGS sequence"/>
</dbReference>
<sequence>MIPTLPLGADGPVLPALGLGCMGMSEFYGETDDKRSLLVLRRAHELGVRMFDTADMYGNGHNEELLARFLSEGGRDSALVATKFGIRKAPGEYARTIDNSTEYIREACEASLQRLGVERIALYYVHRAETGRPIEDTMMALANLVQAGKIARIGLSEVSDDTLRRAHTVHPVAAVQSEYSLTTRDMEAEMLPACRELEIAFVAYSPLGRGLLSGAFDLDALSESDFRRNLPRFSSSTMEENLTRLDTLRVIADRREATPAQVALAWVLAKGVFAIPGTKQLSYLEQNVAAASLRLSPDDIARLDRAYAPGSFIGERYTAEGMKGVNA</sequence>
<evidence type="ECO:0000313" key="3">
    <source>
        <dbReference type="EMBL" id="GFE66537.1"/>
    </source>
</evidence>
<keyword evidence="1" id="KW-0560">Oxidoreductase</keyword>
<evidence type="ECO:0000259" key="2">
    <source>
        <dbReference type="Pfam" id="PF00248"/>
    </source>
</evidence>
<reference evidence="3 4" key="1">
    <citation type="submission" date="2019-12" db="EMBL/GenBank/DDBJ databases">
        <title>Litoreibacter badius sp. nov., a novel bacteriochlorophyll a-containing bacterium in the genus Litoreibacter.</title>
        <authorList>
            <person name="Kanamuro M."/>
            <person name="Takabe Y."/>
            <person name="Mori K."/>
            <person name="Takaichi S."/>
            <person name="Hanada S."/>
        </authorList>
    </citation>
    <scope>NUCLEOTIDE SEQUENCE [LARGE SCALE GENOMIC DNA]</scope>
    <source>
        <strain evidence="3 4">K6</strain>
    </source>
</reference>
<dbReference type="RefSeq" id="WP_159809676.1">
    <property type="nucleotide sequence ID" value="NZ_BLJE01000005.1"/>
</dbReference>
<dbReference type="InterPro" id="IPR023210">
    <property type="entry name" value="NADP_OxRdtase_dom"/>
</dbReference>
<dbReference type="PANTHER" id="PTHR43625:SF40">
    <property type="entry name" value="ALDO-KETO REDUCTASE YAKC [NADP(+)]"/>
    <property type="match status" value="1"/>
</dbReference>
<evidence type="ECO:0000256" key="1">
    <source>
        <dbReference type="ARBA" id="ARBA00023002"/>
    </source>
</evidence>
<dbReference type="Pfam" id="PF00248">
    <property type="entry name" value="Aldo_ket_red"/>
    <property type="match status" value="1"/>
</dbReference>
<name>A0A6N6JKS5_9RHOB</name>
<dbReference type="GO" id="GO:0005737">
    <property type="term" value="C:cytoplasm"/>
    <property type="evidence" value="ECO:0007669"/>
    <property type="project" value="TreeGrafter"/>
</dbReference>
<dbReference type="Gene3D" id="3.20.20.100">
    <property type="entry name" value="NADP-dependent oxidoreductase domain"/>
    <property type="match status" value="1"/>
</dbReference>